<evidence type="ECO:0000313" key="2">
    <source>
        <dbReference type="EMBL" id="EFN55540.1"/>
    </source>
</evidence>
<feature type="compositionally biased region" description="Basic residues" evidence="1">
    <location>
        <begin position="32"/>
        <end position="42"/>
    </location>
</feature>
<dbReference type="OrthoDB" id="511048at2759"/>
<keyword evidence="3" id="KW-1185">Reference proteome</keyword>
<feature type="compositionally biased region" description="Low complexity" evidence="1">
    <location>
        <begin position="15"/>
        <end position="31"/>
    </location>
</feature>
<evidence type="ECO:0000313" key="3">
    <source>
        <dbReference type="Proteomes" id="UP000008141"/>
    </source>
</evidence>
<dbReference type="OMA" id="CTLACTA"/>
<dbReference type="GeneID" id="17355106"/>
<dbReference type="InParanoid" id="E1ZEQ7"/>
<gene>
    <name evidence="2" type="ORF">CHLNCDRAFT_133987</name>
</gene>
<dbReference type="RefSeq" id="XP_005847642.1">
    <property type="nucleotide sequence ID" value="XM_005847580.1"/>
</dbReference>
<name>E1ZEQ7_CHLVA</name>
<feature type="region of interest" description="Disordered" evidence="1">
    <location>
        <begin position="15"/>
        <end position="58"/>
    </location>
</feature>
<dbReference type="AlphaFoldDB" id="E1ZEQ7"/>
<protein>
    <submittedName>
        <fullName evidence="2">Expressed protein</fullName>
    </submittedName>
</protein>
<proteinExistence type="predicted"/>
<dbReference type="Proteomes" id="UP000008141">
    <property type="component" value="Unassembled WGS sequence"/>
</dbReference>
<sequence>MACTLACTAALSAPSSTTRAPRTLAATAALPQRRRRQQRRLAVRAAAQPEPDSPASAVQDFARNAERVLSRYDFLSAGMGAMLVTGFCVARGQDLGTALWITAAATVVAILVNDVLPEER</sequence>
<evidence type="ECO:0000256" key="1">
    <source>
        <dbReference type="SAM" id="MobiDB-lite"/>
    </source>
</evidence>
<organism evidence="3">
    <name type="scientific">Chlorella variabilis</name>
    <name type="common">Green alga</name>
    <dbReference type="NCBI Taxonomy" id="554065"/>
    <lineage>
        <taxon>Eukaryota</taxon>
        <taxon>Viridiplantae</taxon>
        <taxon>Chlorophyta</taxon>
        <taxon>core chlorophytes</taxon>
        <taxon>Trebouxiophyceae</taxon>
        <taxon>Chlorellales</taxon>
        <taxon>Chlorellaceae</taxon>
        <taxon>Chlorella clade</taxon>
        <taxon>Chlorella</taxon>
    </lineage>
</organism>
<dbReference type="EMBL" id="GL433844">
    <property type="protein sequence ID" value="EFN55540.1"/>
    <property type="molecule type" value="Genomic_DNA"/>
</dbReference>
<accession>E1ZEQ7</accession>
<reference evidence="2 3" key="1">
    <citation type="journal article" date="2010" name="Plant Cell">
        <title>The Chlorella variabilis NC64A genome reveals adaptation to photosymbiosis, coevolution with viruses, and cryptic sex.</title>
        <authorList>
            <person name="Blanc G."/>
            <person name="Duncan G."/>
            <person name="Agarkova I."/>
            <person name="Borodovsky M."/>
            <person name="Gurnon J."/>
            <person name="Kuo A."/>
            <person name="Lindquist E."/>
            <person name="Lucas S."/>
            <person name="Pangilinan J."/>
            <person name="Polle J."/>
            <person name="Salamov A."/>
            <person name="Terry A."/>
            <person name="Yamada T."/>
            <person name="Dunigan D.D."/>
            <person name="Grigoriev I.V."/>
            <person name="Claverie J.M."/>
            <person name="Van Etten J.L."/>
        </authorList>
    </citation>
    <scope>NUCLEOTIDE SEQUENCE [LARGE SCALE GENOMIC DNA]</scope>
    <source>
        <strain evidence="2 3">NC64A</strain>
    </source>
</reference>
<dbReference type="KEGG" id="cvr:CHLNCDRAFT_133987"/>